<evidence type="ECO:0000256" key="1">
    <source>
        <dbReference type="SAM" id="Phobius"/>
    </source>
</evidence>
<evidence type="ECO:0000313" key="3">
    <source>
        <dbReference type="Proteomes" id="UP000030012"/>
    </source>
</evidence>
<name>A0A0A0I8C6_CLONO</name>
<keyword evidence="1" id="KW-1133">Transmembrane helix</keyword>
<comment type="caution">
    <text evidence="2">The sequence shown here is derived from an EMBL/GenBank/DDBJ whole genome shotgun (WGS) entry which is preliminary data.</text>
</comment>
<feature type="non-terminal residue" evidence="2">
    <location>
        <position position="225"/>
    </location>
</feature>
<proteinExistence type="predicted"/>
<dbReference type="RefSeq" id="WP_039253070.1">
    <property type="nucleotide sequence ID" value="NZ_JENJ01000008.1"/>
</dbReference>
<accession>A0A0A0I8C6</accession>
<keyword evidence="1" id="KW-0812">Transmembrane</keyword>
<gene>
    <name evidence="2" type="ORF">Z968_02995</name>
</gene>
<dbReference type="AlphaFoldDB" id="A0A0A0I8C6"/>
<keyword evidence="1" id="KW-0472">Membrane</keyword>
<evidence type="ECO:0000313" key="2">
    <source>
        <dbReference type="EMBL" id="KGM97689.1"/>
    </source>
</evidence>
<dbReference type="EMBL" id="JENJ01000008">
    <property type="protein sequence ID" value="KGM97689.1"/>
    <property type="molecule type" value="Genomic_DNA"/>
</dbReference>
<feature type="transmembrane region" description="Helical" evidence="1">
    <location>
        <begin position="20"/>
        <end position="38"/>
    </location>
</feature>
<organism evidence="2 3">
    <name type="scientific">Clostridium novyi A str. 4552</name>
    <dbReference type="NCBI Taxonomy" id="1444289"/>
    <lineage>
        <taxon>Bacteria</taxon>
        <taxon>Bacillati</taxon>
        <taxon>Bacillota</taxon>
        <taxon>Clostridia</taxon>
        <taxon>Eubacteriales</taxon>
        <taxon>Clostridiaceae</taxon>
        <taxon>Clostridium</taxon>
    </lineage>
</organism>
<dbReference type="Proteomes" id="UP000030012">
    <property type="component" value="Unassembled WGS sequence"/>
</dbReference>
<reference evidence="2 3" key="1">
    <citation type="submission" date="2014-01" db="EMBL/GenBank/DDBJ databases">
        <title>Plasmidome dynamics in the species complex Clostridium novyi sensu lato converts strains of independent lineages into distinctly different pathogens.</title>
        <authorList>
            <person name="Skarin H."/>
            <person name="Segerman B."/>
        </authorList>
    </citation>
    <scope>NUCLEOTIDE SEQUENCE [LARGE SCALE GENOMIC DNA]</scope>
    <source>
        <strain evidence="2 3">4552</strain>
    </source>
</reference>
<protein>
    <submittedName>
        <fullName evidence="2">Uncharacterized protein</fullName>
    </submittedName>
</protein>
<sequence length="225" mass="26021">MFNKKHYKFNLNSTFAKLLGSYLIIISLILTTSSLVFFRKYEKLIVTQEYNLSEKLLNQANYYVDFNIQWATSFLYSLYLDEDIYDLMFSQSSHYKKNGISKLKHLNLSSSNIDSIFIYNKFDDKFYSSLGSPAENYYLPSMKNIIYKSKNTFTDAFIPSQIKINLKNNNITKNIISIAILTSKSSEKSLSSAVILNLNANTFSNYFKHNITNNSNLFVMDNNGT</sequence>